<dbReference type="InterPro" id="IPR010935">
    <property type="entry name" value="SMC_hinge"/>
</dbReference>
<name>A0A8H2VHE8_9SACH</name>
<keyword evidence="6" id="KW-0067">ATP-binding</keyword>
<dbReference type="GeneID" id="64858531"/>
<dbReference type="RefSeq" id="XP_041407330.1">
    <property type="nucleotide sequence ID" value="XM_041551396.1"/>
</dbReference>
<evidence type="ECO:0000256" key="3">
    <source>
        <dbReference type="ARBA" id="ARBA00022618"/>
    </source>
</evidence>
<evidence type="ECO:0000256" key="10">
    <source>
        <dbReference type="ARBA" id="ARBA00023306"/>
    </source>
</evidence>
<feature type="region of interest" description="Disordered" evidence="13">
    <location>
        <begin position="75"/>
        <end position="128"/>
    </location>
</feature>
<dbReference type="InterPro" id="IPR036277">
    <property type="entry name" value="SMC_hinge_sf"/>
</dbReference>
<dbReference type="InterPro" id="IPR024704">
    <property type="entry name" value="SMC"/>
</dbReference>
<dbReference type="FunFam" id="3.40.50.300:FF:000481">
    <property type="entry name" value="Structural maintenance of chromosomes 4"/>
    <property type="match status" value="1"/>
</dbReference>
<comment type="subcellular location">
    <subcellularLocation>
        <location evidence="1 11">Nucleus</location>
    </subcellularLocation>
</comment>
<comment type="caution">
    <text evidence="15">The sequence shown here is derived from an EMBL/GenBank/DDBJ whole genome shotgun (WGS) entry which is preliminary data.</text>
</comment>
<evidence type="ECO:0000313" key="16">
    <source>
        <dbReference type="Proteomes" id="UP000644660"/>
    </source>
</evidence>
<evidence type="ECO:0000256" key="9">
    <source>
        <dbReference type="ARBA" id="ARBA00023242"/>
    </source>
</evidence>
<feature type="compositionally biased region" description="Polar residues" evidence="13">
    <location>
        <begin position="1154"/>
        <end position="1169"/>
    </location>
</feature>
<feature type="coiled-coil region" evidence="12">
    <location>
        <begin position="1221"/>
        <end position="1265"/>
    </location>
</feature>
<feature type="region of interest" description="Disordered" evidence="13">
    <location>
        <begin position="1141"/>
        <end position="1200"/>
    </location>
</feature>
<feature type="compositionally biased region" description="Polar residues" evidence="13">
    <location>
        <begin position="29"/>
        <end position="38"/>
    </location>
</feature>
<feature type="compositionally biased region" description="Low complexity" evidence="13">
    <location>
        <begin position="85"/>
        <end position="100"/>
    </location>
</feature>
<dbReference type="Gene3D" id="3.40.50.300">
    <property type="entry name" value="P-loop containing nucleotide triphosphate hydrolases"/>
    <property type="match status" value="2"/>
</dbReference>
<dbReference type="InterPro" id="IPR027417">
    <property type="entry name" value="P-loop_NTPase"/>
</dbReference>
<evidence type="ECO:0000256" key="11">
    <source>
        <dbReference type="PIRNR" id="PIRNR005719"/>
    </source>
</evidence>
<dbReference type="EMBL" id="CAEFZW010000006">
    <property type="protein sequence ID" value="CAB4255486.1"/>
    <property type="molecule type" value="Genomic_DNA"/>
</dbReference>
<dbReference type="Proteomes" id="UP000644660">
    <property type="component" value="Unassembled WGS sequence"/>
</dbReference>
<evidence type="ECO:0000259" key="14">
    <source>
        <dbReference type="SMART" id="SM00968"/>
    </source>
</evidence>
<keyword evidence="3" id="KW-0132">Cell division</keyword>
<dbReference type="PIRSF" id="PIRSF005719">
    <property type="entry name" value="SMC"/>
    <property type="match status" value="1"/>
</dbReference>
<reference evidence="15 16" key="1">
    <citation type="submission" date="2020-05" db="EMBL/GenBank/DDBJ databases">
        <authorList>
            <person name="Casaregola S."/>
            <person name="Devillers H."/>
            <person name="Grondin C."/>
        </authorList>
    </citation>
    <scope>NUCLEOTIDE SEQUENCE [LARGE SCALE GENOMIC DNA]</scope>
    <source>
        <strain evidence="15 16">CLIB 1767</strain>
    </source>
</reference>
<dbReference type="OrthoDB" id="5575062at2759"/>
<feature type="coiled-coil region" evidence="12">
    <location>
        <begin position="858"/>
        <end position="1113"/>
    </location>
</feature>
<dbReference type="FunFam" id="3.40.50.300:FF:000585">
    <property type="entry name" value="Structural maintenance of chromosomes 4"/>
    <property type="match status" value="1"/>
</dbReference>
<dbReference type="GO" id="GO:0005524">
    <property type="term" value="F:ATP binding"/>
    <property type="evidence" value="ECO:0007669"/>
    <property type="project" value="UniProtKB-KW"/>
</dbReference>
<dbReference type="SMART" id="SM00968">
    <property type="entry name" value="SMC_hinge"/>
    <property type="match status" value="1"/>
</dbReference>
<evidence type="ECO:0000256" key="12">
    <source>
        <dbReference type="SAM" id="Coils"/>
    </source>
</evidence>
<dbReference type="SUPFAM" id="SSF75553">
    <property type="entry name" value="Smc hinge domain"/>
    <property type="match status" value="1"/>
</dbReference>
<dbReference type="SUPFAM" id="SSF57997">
    <property type="entry name" value="Tropomyosin"/>
    <property type="match status" value="1"/>
</dbReference>
<keyword evidence="7 12" id="KW-0175">Coiled coil</keyword>
<evidence type="ECO:0000256" key="7">
    <source>
        <dbReference type="ARBA" id="ARBA00023054"/>
    </source>
</evidence>
<gene>
    <name evidence="15" type="ORF">KABA2_06S06512</name>
</gene>
<dbReference type="Pfam" id="PF02463">
    <property type="entry name" value="SMC_N"/>
    <property type="match status" value="2"/>
</dbReference>
<keyword evidence="16" id="KW-1185">Reference proteome</keyword>
<proteinExistence type="inferred from homology"/>
<keyword evidence="8" id="KW-0226">DNA condensation</keyword>
<dbReference type="GO" id="GO:0016887">
    <property type="term" value="F:ATP hydrolysis activity"/>
    <property type="evidence" value="ECO:0007669"/>
    <property type="project" value="InterPro"/>
</dbReference>
<dbReference type="GO" id="GO:0051301">
    <property type="term" value="P:cell division"/>
    <property type="evidence" value="ECO:0007669"/>
    <property type="project" value="UniProtKB-KW"/>
</dbReference>
<feature type="domain" description="SMC hinge" evidence="14">
    <location>
        <begin position="693"/>
        <end position="806"/>
    </location>
</feature>
<organism evidence="15 16">
    <name type="scientific">Maudiozyma barnettii</name>
    <dbReference type="NCBI Taxonomy" id="61262"/>
    <lineage>
        <taxon>Eukaryota</taxon>
        <taxon>Fungi</taxon>
        <taxon>Dikarya</taxon>
        <taxon>Ascomycota</taxon>
        <taxon>Saccharomycotina</taxon>
        <taxon>Saccharomycetes</taxon>
        <taxon>Saccharomycetales</taxon>
        <taxon>Saccharomycetaceae</taxon>
        <taxon>Maudiozyma</taxon>
    </lineage>
</organism>
<keyword evidence="5" id="KW-0498">Mitosis</keyword>
<dbReference type="Pfam" id="PF06470">
    <property type="entry name" value="SMC_hinge"/>
    <property type="match status" value="1"/>
</dbReference>
<keyword evidence="10" id="KW-0131">Cell cycle</keyword>
<evidence type="ECO:0000256" key="8">
    <source>
        <dbReference type="ARBA" id="ARBA00023067"/>
    </source>
</evidence>
<comment type="similarity">
    <text evidence="2">Belongs to the SMC family. SMC4 subfamily.</text>
</comment>
<feature type="compositionally biased region" description="Basic and acidic residues" evidence="13">
    <location>
        <begin position="1141"/>
        <end position="1153"/>
    </location>
</feature>
<keyword evidence="4" id="KW-0547">Nucleotide-binding</keyword>
<feature type="coiled-coil region" evidence="12">
    <location>
        <begin position="411"/>
        <end position="676"/>
    </location>
</feature>
<dbReference type="GO" id="GO:0007076">
    <property type="term" value="P:mitotic chromosome condensation"/>
    <property type="evidence" value="ECO:0007669"/>
    <property type="project" value="TreeGrafter"/>
</dbReference>
<feature type="compositionally biased region" description="Low complexity" evidence="13">
    <location>
        <begin position="110"/>
        <end position="124"/>
    </location>
</feature>
<evidence type="ECO:0000256" key="5">
    <source>
        <dbReference type="ARBA" id="ARBA00022776"/>
    </source>
</evidence>
<dbReference type="SUPFAM" id="SSF52540">
    <property type="entry name" value="P-loop containing nucleoside triphosphate hydrolases"/>
    <property type="match status" value="2"/>
</dbReference>
<evidence type="ECO:0000256" key="4">
    <source>
        <dbReference type="ARBA" id="ARBA00022741"/>
    </source>
</evidence>
<evidence type="ECO:0000256" key="1">
    <source>
        <dbReference type="ARBA" id="ARBA00004123"/>
    </source>
</evidence>
<protein>
    <recommendedName>
        <fullName evidence="11">Structural maintenance of chromosomes protein</fullName>
    </recommendedName>
</protein>
<evidence type="ECO:0000256" key="6">
    <source>
        <dbReference type="ARBA" id="ARBA00022840"/>
    </source>
</evidence>
<dbReference type="InterPro" id="IPR003395">
    <property type="entry name" value="RecF/RecN/SMC_N"/>
</dbReference>
<dbReference type="GO" id="GO:0000796">
    <property type="term" value="C:condensin complex"/>
    <property type="evidence" value="ECO:0007669"/>
    <property type="project" value="TreeGrafter"/>
</dbReference>
<sequence>MSDSPLSKKQKRDLEEKTPEPASLPDVTPTHSHTSESISNDENDDIEAMPSNISYSKSRTPRKLVIGSTDNRFAFSQPLNSNPTSSLQVPTLQPPLTQQSRSGRKIKAYSQSPPRSPGRSQGRSPTRKLELIQLSPIKNSRVELQKLYSAHNLKLKKEGRLYINKLVLNDFKSYAGRQVVGPFSTSFSAIVGPNGSGKSNVIDSMLFVFGFRANKMRQDRLADLIHKSEKYPNLPSCSIEVHFQYVNDLPDGSTKVDTEKGDLVITRRAFKNNSSKYYINGKESNYKTVTELLKQEGIDLDHKRFLILQGEVENISQMKAKAEKNNDDGLLEYLEDIIGTTKYKPLIEQNAAEMESLNDICIEKENRFEIVDRDKTSLEKDKDAALEYLKKEKQLTLARSKKLQLQIFESNMKLKNSLDKVTELNSQLEREKEKFESQQQQISSLVESHDRKNKELNKIASEEKDMNKDKREKKTKEVSVEEMLKNLSHKKRKAEKSLKSTQEKISECETQLSNFEEESTEDEEILQNLNTELEEEKIKLENIKISLKEKTSNISEDITKYENELEPWKVKMQEKTLQIQLMESEISVLQEVQMDLEKDIANTKSEINSKAQAIDENQKMDEKLIDEQQALKKEISVGERECRTAKEKLKDMQSVLNTQRQRAAEARSALSSVQNKNKVFAALSRLQKSGRISGFHGRLGDLGIIPKKYDIAISTACPRLDDIVVETVECGQQCIEYLRKNKLGYARFILLDKLRHMNTNPIQTPIDVPRLFDLIQPQQEKFIQAFYSVLRDTLVAKDLNQANNVAYGKRRYRVVTLDGQLIDISGTMSGGGNQVSRGLMKLGDKSTVQMEMYTADDVHKIENELDEREKNFKVANDTYHEMEMELTRLKDREPLVELEISKLSLDLDSLKSEVQILNKSLEQKLTSYATAQNNNDEVNEAEGKLNNLRKELSDLENQTKKTQEKLQQLREKIMEIGGINLQLQNSKVTSLSDRIDTTQRKLKKKKSEIKKKGNEIKKLKKTLDTTMIELNSSEIEITKLESHLLETKEIISQLEIALESMLTKKEDADDKIKELKEKISEFELDQNQYQSFKLEVENKLEKLNKLVNYVKKEIKDFDTDLNNLSIRDVTKILQQLDEEKTENLSKGTDEILSKENTSNGSPSTQTNTNEHTEPNVNYPEKNDDGNNNNINDDSMDVDAPQGEISEGIQKLSESDLQNIDKDRLDQEIIALEEYLNTTNANIDILEEYVKRLIEYRSRKNDLNDAIEKRDKIGKILEDLKTKRYDEFMKGFGIISMTLKEMYQMITMGGNAELELVDSLDPFSEGVTFSVMPPRKSWRNITNLSGGEKTLSSLALVFALHKYKPTPLYVMDEIDAALDFRNVSIVANYIKESTKNAQFVVISLRNNMFELAQQLVGIYKRDNMTKSVTLQNEDIFGESV</sequence>
<evidence type="ECO:0000313" key="15">
    <source>
        <dbReference type="EMBL" id="CAB4255486.1"/>
    </source>
</evidence>
<dbReference type="PANTHER" id="PTHR18937:SF172">
    <property type="entry name" value="STRUCTURAL MAINTENANCE OF CHROMOSOMES PROTEIN"/>
    <property type="match status" value="1"/>
</dbReference>
<evidence type="ECO:0000256" key="2">
    <source>
        <dbReference type="ARBA" id="ARBA00006005"/>
    </source>
</evidence>
<dbReference type="PANTHER" id="PTHR18937">
    <property type="entry name" value="STRUCTURAL MAINTENANCE OF CHROMOSOMES SMC FAMILY MEMBER"/>
    <property type="match status" value="1"/>
</dbReference>
<accession>A0A8H2VHE8</accession>
<feature type="region of interest" description="Disordered" evidence="13">
    <location>
        <begin position="1"/>
        <end position="63"/>
    </location>
</feature>
<dbReference type="Gene3D" id="3.30.70.1620">
    <property type="match status" value="1"/>
</dbReference>
<dbReference type="GO" id="GO:0005634">
    <property type="term" value="C:nucleus"/>
    <property type="evidence" value="ECO:0007669"/>
    <property type="project" value="UniProtKB-SubCell"/>
</dbReference>
<evidence type="ECO:0000256" key="13">
    <source>
        <dbReference type="SAM" id="MobiDB-lite"/>
    </source>
</evidence>
<dbReference type="Gene3D" id="1.20.1060.20">
    <property type="match status" value="1"/>
</dbReference>
<keyword evidence="9 11" id="KW-0539">Nucleus</keyword>